<keyword evidence="3" id="KW-0472">Membrane</keyword>
<keyword evidence="3" id="KW-0812">Transmembrane</keyword>
<name>A0A1F5SCI2_9BACT</name>
<dbReference type="STRING" id="1797989.A3H66_01885"/>
<dbReference type="EMBL" id="MFFW01000019">
    <property type="protein sequence ID" value="OGF24420.1"/>
    <property type="molecule type" value="Genomic_DNA"/>
</dbReference>
<evidence type="ECO:0000256" key="1">
    <source>
        <dbReference type="ARBA" id="ARBA00022723"/>
    </source>
</evidence>
<evidence type="ECO:0000259" key="4">
    <source>
        <dbReference type="Pfam" id="PF00127"/>
    </source>
</evidence>
<gene>
    <name evidence="5" type="ORF">A3H66_01885</name>
</gene>
<dbReference type="InterPro" id="IPR033138">
    <property type="entry name" value="Cu_oxidase_CS"/>
</dbReference>
<keyword evidence="3" id="KW-1133">Transmembrane helix</keyword>
<protein>
    <recommendedName>
        <fullName evidence="4">Blue (type 1) copper domain-containing protein</fullName>
    </recommendedName>
</protein>
<dbReference type="PANTHER" id="PTHR38439:SF3">
    <property type="entry name" value="COPPER-RESISTANT CUPROPROTEIN COPI"/>
    <property type="match status" value="1"/>
</dbReference>
<dbReference type="Gene3D" id="2.60.40.420">
    <property type="entry name" value="Cupredoxins - blue copper proteins"/>
    <property type="match status" value="1"/>
</dbReference>
<dbReference type="Proteomes" id="UP000178783">
    <property type="component" value="Unassembled WGS sequence"/>
</dbReference>
<accession>A0A1F5SCI2</accession>
<keyword evidence="1" id="KW-0479">Metal-binding</keyword>
<dbReference type="InterPro" id="IPR000923">
    <property type="entry name" value="BlueCu_1"/>
</dbReference>
<proteinExistence type="predicted"/>
<dbReference type="PROSITE" id="PS00079">
    <property type="entry name" value="MULTICOPPER_OXIDASE1"/>
    <property type="match status" value="1"/>
</dbReference>
<keyword evidence="2" id="KW-0186">Copper</keyword>
<sequence>MNEKSMNAPQGAKSSSMTSSGMIIAVVAIIIIVGAGLLYLKNRLAAGLPVNNQPVASQNSNQPGNGGNNQASVTTETTIKSFDLTAAPFKFSLTEIRVKKGDRVRINLTNLEGLHDWVIDQFNAKTKQLLAGQSDSVEFMASQAGTFEYYCSVGTHRQMGMVGKLIVSE</sequence>
<dbReference type="InterPro" id="IPR008972">
    <property type="entry name" value="Cupredoxin"/>
</dbReference>
<organism evidence="5 6">
    <name type="scientific">Candidatus Falkowbacteria bacterium RIFCSPLOWO2_02_FULL_45_21</name>
    <dbReference type="NCBI Taxonomy" id="1797989"/>
    <lineage>
        <taxon>Bacteria</taxon>
        <taxon>Candidatus Falkowiibacteriota</taxon>
    </lineage>
</organism>
<dbReference type="AlphaFoldDB" id="A0A1F5SCI2"/>
<dbReference type="SUPFAM" id="SSF49503">
    <property type="entry name" value="Cupredoxins"/>
    <property type="match status" value="1"/>
</dbReference>
<reference evidence="5 6" key="1">
    <citation type="journal article" date="2016" name="Nat. Commun.">
        <title>Thousands of microbial genomes shed light on interconnected biogeochemical processes in an aquifer system.</title>
        <authorList>
            <person name="Anantharaman K."/>
            <person name="Brown C.T."/>
            <person name="Hug L.A."/>
            <person name="Sharon I."/>
            <person name="Castelle C.J."/>
            <person name="Probst A.J."/>
            <person name="Thomas B.C."/>
            <person name="Singh A."/>
            <person name="Wilkins M.J."/>
            <person name="Karaoz U."/>
            <person name="Brodie E.L."/>
            <person name="Williams K.H."/>
            <person name="Hubbard S.S."/>
            <person name="Banfield J.F."/>
        </authorList>
    </citation>
    <scope>NUCLEOTIDE SEQUENCE [LARGE SCALE GENOMIC DNA]</scope>
</reference>
<evidence type="ECO:0000313" key="5">
    <source>
        <dbReference type="EMBL" id="OGF24420.1"/>
    </source>
</evidence>
<dbReference type="Pfam" id="PF00127">
    <property type="entry name" value="Copper-bind"/>
    <property type="match status" value="1"/>
</dbReference>
<evidence type="ECO:0000256" key="3">
    <source>
        <dbReference type="SAM" id="Phobius"/>
    </source>
</evidence>
<feature type="transmembrane region" description="Helical" evidence="3">
    <location>
        <begin position="20"/>
        <end position="40"/>
    </location>
</feature>
<dbReference type="PANTHER" id="PTHR38439">
    <property type="entry name" value="AURACYANIN-B"/>
    <property type="match status" value="1"/>
</dbReference>
<comment type="caution">
    <text evidence="5">The sequence shown here is derived from an EMBL/GenBank/DDBJ whole genome shotgun (WGS) entry which is preliminary data.</text>
</comment>
<evidence type="ECO:0000313" key="6">
    <source>
        <dbReference type="Proteomes" id="UP000178783"/>
    </source>
</evidence>
<feature type="domain" description="Blue (type 1) copper" evidence="4">
    <location>
        <begin position="87"/>
        <end position="167"/>
    </location>
</feature>
<dbReference type="GO" id="GO:0009055">
    <property type="term" value="F:electron transfer activity"/>
    <property type="evidence" value="ECO:0007669"/>
    <property type="project" value="InterPro"/>
</dbReference>
<dbReference type="GO" id="GO:0005507">
    <property type="term" value="F:copper ion binding"/>
    <property type="evidence" value="ECO:0007669"/>
    <property type="project" value="InterPro"/>
</dbReference>
<evidence type="ECO:0000256" key="2">
    <source>
        <dbReference type="ARBA" id="ARBA00023008"/>
    </source>
</evidence>
<dbReference type="InterPro" id="IPR050845">
    <property type="entry name" value="Cu-binding_ET"/>
</dbReference>